<name>A0ABY4S3T6_AQUTE</name>
<evidence type="ECO:0000313" key="2">
    <source>
        <dbReference type="Proteomes" id="UP001056201"/>
    </source>
</evidence>
<dbReference type="PANTHER" id="PTHR37943">
    <property type="entry name" value="PROTEIN VES"/>
    <property type="match status" value="1"/>
</dbReference>
<dbReference type="PANTHER" id="PTHR37943:SF1">
    <property type="entry name" value="PROTEIN VES"/>
    <property type="match status" value="1"/>
</dbReference>
<accession>A0ABY4S3T6</accession>
<dbReference type="CDD" id="cd20293">
    <property type="entry name" value="cupin_HutD_N"/>
    <property type="match status" value="1"/>
</dbReference>
<evidence type="ECO:0000313" key="1">
    <source>
        <dbReference type="EMBL" id="URI08108.1"/>
    </source>
</evidence>
<dbReference type="InterPro" id="IPR011051">
    <property type="entry name" value="RmlC_Cupin_sf"/>
</dbReference>
<gene>
    <name evidence="1" type="ORF">MW290_05880</name>
</gene>
<dbReference type="InterPro" id="IPR014710">
    <property type="entry name" value="RmlC-like_jellyroll"/>
</dbReference>
<proteinExistence type="predicted"/>
<dbReference type="SUPFAM" id="SSF51182">
    <property type="entry name" value="RmlC-like cupins"/>
    <property type="match status" value="1"/>
</dbReference>
<dbReference type="Pfam" id="PF05962">
    <property type="entry name" value="HutD"/>
    <property type="match status" value="1"/>
</dbReference>
<dbReference type="RefSeq" id="WP_250196330.1">
    <property type="nucleotide sequence ID" value="NZ_CP097635.1"/>
</dbReference>
<dbReference type="Proteomes" id="UP001056201">
    <property type="component" value="Chromosome 1"/>
</dbReference>
<keyword evidence="2" id="KW-1185">Reference proteome</keyword>
<dbReference type="Gene3D" id="2.60.120.10">
    <property type="entry name" value="Jelly Rolls"/>
    <property type="match status" value="1"/>
</dbReference>
<organism evidence="1 2">
    <name type="scientific">Aquincola tertiaricarbonis</name>
    <dbReference type="NCBI Taxonomy" id="391953"/>
    <lineage>
        <taxon>Bacteria</taxon>
        <taxon>Pseudomonadati</taxon>
        <taxon>Pseudomonadota</taxon>
        <taxon>Betaproteobacteria</taxon>
        <taxon>Burkholderiales</taxon>
        <taxon>Sphaerotilaceae</taxon>
        <taxon>Aquincola</taxon>
    </lineage>
</organism>
<dbReference type="InterPro" id="IPR010282">
    <property type="entry name" value="Uncharacterised_HutD/Ves"/>
</dbReference>
<reference evidence="1" key="1">
    <citation type="submission" date="2022-05" db="EMBL/GenBank/DDBJ databases">
        <title>An RpoN-dependent PEP-CTERM gene is involved in floc formation of an Aquincola tertiaricarbonis strain.</title>
        <authorList>
            <person name="Qiu D."/>
            <person name="Xia M."/>
        </authorList>
    </citation>
    <scope>NUCLEOTIDE SEQUENCE</scope>
    <source>
        <strain evidence="1">RN12</strain>
    </source>
</reference>
<sequence length="192" mass="20824">MAVQLIDLFRQPPEPWRNGGGHTRELLRRPAAPGTDWALRISVADIDRDGDFSAFAGVQRWFAVLEGAGVELSLPSGRQRLSASSSPLAFDGADAPGCRLLDGPTRDLNLMVQRGRGTLLPVQPGVEWAEPFEARGLFSLSGGLWHPREGRPVVVAPFTLLWTDDGTPCRFEPVEAPADGRPCGYWIGHAAC</sequence>
<protein>
    <submittedName>
        <fullName evidence="1">HutD family protein</fullName>
    </submittedName>
</protein>
<dbReference type="EMBL" id="CP097635">
    <property type="protein sequence ID" value="URI08108.1"/>
    <property type="molecule type" value="Genomic_DNA"/>
</dbReference>